<dbReference type="AlphaFoldDB" id="A0A165PYX2"/>
<evidence type="ECO:0000313" key="2">
    <source>
        <dbReference type="EMBL" id="KZT68797.1"/>
    </source>
</evidence>
<protein>
    <submittedName>
        <fullName evidence="2">Uncharacterized protein</fullName>
    </submittedName>
</protein>
<dbReference type="OrthoDB" id="3205170at2759"/>
<evidence type="ECO:0000313" key="3">
    <source>
        <dbReference type="Proteomes" id="UP000076727"/>
    </source>
</evidence>
<proteinExistence type="predicted"/>
<accession>A0A165PYX2</accession>
<sequence length="164" mass="18975">MDCTTHLTHGLHYSRNPASLSGNYRVESEHESSGSMSGEDSEPESDLTELSDNEEDYVPEPSATEESEYEESDGVSSEHDYLNAPLPDCEFERGETVWVYAYDGWYHGTVLRRLEVPERPKVIQFRVLFRRYVRIQKDFAPMDGTIKPDTPRIRQELRAAKWLQ</sequence>
<evidence type="ECO:0000256" key="1">
    <source>
        <dbReference type="SAM" id="MobiDB-lite"/>
    </source>
</evidence>
<gene>
    <name evidence="2" type="ORF">DAEQUDRAFT_310418</name>
</gene>
<dbReference type="EMBL" id="KV429063">
    <property type="protein sequence ID" value="KZT68797.1"/>
    <property type="molecule type" value="Genomic_DNA"/>
</dbReference>
<dbReference type="Proteomes" id="UP000076727">
    <property type="component" value="Unassembled WGS sequence"/>
</dbReference>
<keyword evidence="3" id="KW-1185">Reference proteome</keyword>
<organism evidence="2 3">
    <name type="scientific">Daedalea quercina L-15889</name>
    <dbReference type="NCBI Taxonomy" id="1314783"/>
    <lineage>
        <taxon>Eukaryota</taxon>
        <taxon>Fungi</taxon>
        <taxon>Dikarya</taxon>
        <taxon>Basidiomycota</taxon>
        <taxon>Agaricomycotina</taxon>
        <taxon>Agaricomycetes</taxon>
        <taxon>Polyporales</taxon>
        <taxon>Fomitopsis</taxon>
    </lineage>
</organism>
<feature type="compositionally biased region" description="Acidic residues" evidence="1">
    <location>
        <begin position="39"/>
        <end position="73"/>
    </location>
</feature>
<name>A0A165PYX2_9APHY</name>
<feature type="region of interest" description="Disordered" evidence="1">
    <location>
        <begin position="1"/>
        <end position="85"/>
    </location>
</feature>
<reference evidence="2 3" key="1">
    <citation type="journal article" date="2016" name="Mol. Biol. Evol.">
        <title>Comparative Genomics of Early-Diverging Mushroom-Forming Fungi Provides Insights into the Origins of Lignocellulose Decay Capabilities.</title>
        <authorList>
            <person name="Nagy L.G."/>
            <person name="Riley R."/>
            <person name="Tritt A."/>
            <person name="Adam C."/>
            <person name="Daum C."/>
            <person name="Floudas D."/>
            <person name="Sun H."/>
            <person name="Yadav J.S."/>
            <person name="Pangilinan J."/>
            <person name="Larsson K.H."/>
            <person name="Matsuura K."/>
            <person name="Barry K."/>
            <person name="Labutti K."/>
            <person name="Kuo R."/>
            <person name="Ohm R.A."/>
            <person name="Bhattacharya S.S."/>
            <person name="Shirouzu T."/>
            <person name="Yoshinaga Y."/>
            <person name="Martin F.M."/>
            <person name="Grigoriev I.V."/>
            <person name="Hibbett D.S."/>
        </authorList>
    </citation>
    <scope>NUCLEOTIDE SEQUENCE [LARGE SCALE GENOMIC DNA]</scope>
    <source>
        <strain evidence="2 3">L-15889</strain>
    </source>
</reference>